<dbReference type="Proteomes" id="UP000032254">
    <property type="component" value="Unassembled WGS sequence"/>
</dbReference>
<dbReference type="AlphaFoldDB" id="A0A0D0WVT0"/>
<dbReference type="EMBL" id="JXSX01000002">
    <property type="protein sequence ID" value="KIR62749.1"/>
    <property type="molecule type" value="Genomic_DNA"/>
</dbReference>
<sequence length="316" mass="31419">MSTHVPHLLAGLVDDAAVFPPGSAALPDALAAHRRHRDSWYADLVGPLLVPASAVVSGELAATLAGGPGRSAGAPGGPADPAAPGGDSAGGRLVVGLIGDTGIDGLPAALAALPAGVTARQVEVAVAKRGEDPLPGLTALLGLAGRSGGVDVHAELPLTFGLMGALDAVAAARADGVPVAAKFRTGGLAAELFPTPVELAAVICACRDRALPFKLTAGLHHAVRHRDPETGFTHHGFGNVLAATLAAADGAEVDEVAAVLATTDPVPLVERARAARAADRPLWVGYGSCSITEPLTDLIRLGLVDAGHDVNGGDEA</sequence>
<keyword evidence="2" id="KW-1185">Reference proteome</keyword>
<organism evidence="1 2">
    <name type="scientific">Micromonospora haikouensis</name>
    <dbReference type="NCBI Taxonomy" id="686309"/>
    <lineage>
        <taxon>Bacteria</taxon>
        <taxon>Bacillati</taxon>
        <taxon>Actinomycetota</taxon>
        <taxon>Actinomycetes</taxon>
        <taxon>Micromonosporales</taxon>
        <taxon>Micromonosporaceae</taxon>
        <taxon>Micromonospora</taxon>
    </lineage>
</organism>
<gene>
    <name evidence="1" type="ORF">TK50_17410</name>
</gene>
<proteinExistence type="predicted"/>
<reference evidence="1 2" key="1">
    <citation type="submission" date="2015-01" db="EMBL/GenBank/DDBJ databases">
        <title>Sequencing and annotation of Micromonospora carbonacea strain JXNU-1 genome.</title>
        <authorList>
            <person name="Long Z."/>
            <person name="Huang Y."/>
            <person name="Jiang Y."/>
        </authorList>
    </citation>
    <scope>NUCLEOTIDE SEQUENCE [LARGE SCALE GENOMIC DNA]</scope>
    <source>
        <strain evidence="1 2">JXNU-1</strain>
    </source>
</reference>
<name>A0A0D0WVT0_9ACTN</name>
<evidence type="ECO:0000313" key="2">
    <source>
        <dbReference type="Proteomes" id="UP000032254"/>
    </source>
</evidence>
<evidence type="ECO:0000313" key="1">
    <source>
        <dbReference type="EMBL" id="KIR62749.1"/>
    </source>
</evidence>
<accession>A0A0D0WVT0</accession>
<dbReference type="OrthoDB" id="9778153at2"/>
<comment type="caution">
    <text evidence="1">The sequence shown here is derived from an EMBL/GenBank/DDBJ whole genome shotgun (WGS) entry which is preliminary data.</text>
</comment>
<protein>
    <submittedName>
        <fullName evidence="1">Uncharacterized protein</fullName>
    </submittedName>
</protein>
<dbReference type="PATRIC" id="fig|47853.6.peg.3643"/>
<dbReference type="GeneID" id="301305834"/>
<dbReference type="RefSeq" id="WP_043965073.1">
    <property type="nucleotide sequence ID" value="NZ_JBEZEN010000002.1"/>
</dbReference>